<dbReference type="PROSITE" id="PS50181">
    <property type="entry name" value="FBOX"/>
    <property type="match status" value="1"/>
</dbReference>
<sequence>MASTTSSARSGLPCRLSDTLAILPASDRGRMLSLLDHAELSRLAACARPLKDMIQKDNALWKALYRRRFLSGTHRRNEWDLVLWCLRTDTSSAETPRRRADLIRSANWCSIYRRRITTEANLRLGRSVTAVQELGCTNDHYRISTCSECRCSPLTGAMLHLAPPISDTAAARHASIEFPAHASIGQAAQQHRRHSLLASPHITVWKDVGNYHGRCICPYMDDHYVLGWCEMEGSTNEYALGIYSRGHADRLGTINVPAGCWPVGVDGKWALLAGYSSEDDDARPVNCELLLMFSGNVDDITVIDMDRNAMHTAYVEGTWEVACFYETDDESATVYTARLGPKNTTLDNSRGVQHAQFADGG</sequence>
<dbReference type="InterPro" id="IPR001810">
    <property type="entry name" value="F-box_dom"/>
</dbReference>
<feature type="domain" description="F-box" evidence="1">
    <location>
        <begin position="17"/>
        <end position="64"/>
    </location>
</feature>
<name>A0A4P9YY99_9FUNG</name>
<dbReference type="AlphaFoldDB" id="A0A4P9YY99"/>
<evidence type="ECO:0000313" key="2">
    <source>
        <dbReference type="EMBL" id="RKP24532.1"/>
    </source>
</evidence>
<evidence type="ECO:0000313" key="3">
    <source>
        <dbReference type="Proteomes" id="UP000278143"/>
    </source>
</evidence>
<dbReference type="Proteomes" id="UP000278143">
    <property type="component" value="Unassembled WGS sequence"/>
</dbReference>
<keyword evidence="3" id="KW-1185">Reference proteome</keyword>
<gene>
    <name evidence="2" type="ORF">SYNPS1DRAFT_29704</name>
</gene>
<dbReference type="InterPro" id="IPR036047">
    <property type="entry name" value="F-box-like_dom_sf"/>
</dbReference>
<protein>
    <recommendedName>
        <fullName evidence="1">F-box domain-containing protein</fullName>
    </recommendedName>
</protein>
<reference evidence="3" key="1">
    <citation type="journal article" date="2018" name="Nat. Microbiol.">
        <title>Leveraging single-cell genomics to expand the fungal tree of life.</title>
        <authorList>
            <person name="Ahrendt S.R."/>
            <person name="Quandt C.A."/>
            <person name="Ciobanu D."/>
            <person name="Clum A."/>
            <person name="Salamov A."/>
            <person name="Andreopoulos B."/>
            <person name="Cheng J.F."/>
            <person name="Woyke T."/>
            <person name="Pelin A."/>
            <person name="Henrissat B."/>
            <person name="Reynolds N.K."/>
            <person name="Benny G.L."/>
            <person name="Smith M.E."/>
            <person name="James T.Y."/>
            <person name="Grigoriev I.V."/>
        </authorList>
    </citation>
    <scope>NUCLEOTIDE SEQUENCE [LARGE SCALE GENOMIC DNA]</scope>
    <source>
        <strain evidence="3">Benny S71-1</strain>
    </source>
</reference>
<organism evidence="2 3">
    <name type="scientific">Syncephalis pseudoplumigaleata</name>
    <dbReference type="NCBI Taxonomy" id="1712513"/>
    <lineage>
        <taxon>Eukaryota</taxon>
        <taxon>Fungi</taxon>
        <taxon>Fungi incertae sedis</taxon>
        <taxon>Zoopagomycota</taxon>
        <taxon>Zoopagomycotina</taxon>
        <taxon>Zoopagomycetes</taxon>
        <taxon>Zoopagales</taxon>
        <taxon>Piptocephalidaceae</taxon>
        <taxon>Syncephalis</taxon>
    </lineage>
</organism>
<dbReference type="SUPFAM" id="SSF81383">
    <property type="entry name" value="F-box domain"/>
    <property type="match status" value="1"/>
</dbReference>
<evidence type="ECO:0000259" key="1">
    <source>
        <dbReference type="PROSITE" id="PS50181"/>
    </source>
</evidence>
<proteinExistence type="predicted"/>
<accession>A0A4P9YY99</accession>
<dbReference type="EMBL" id="KZ990171">
    <property type="protein sequence ID" value="RKP24532.1"/>
    <property type="molecule type" value="Genomic_DNA"/>
</dbReference>